<dbReference type="PROSITE" id="PS51782">
    <property type="entry name" value="LYSM"/>
    <property type="match status" value="1"/>
</dbReference>
<reference evidence="4" key="1">
    <citation type="submission" date="2015-11" db="EMBL/GenBank/DDBJ databases">
        <authorList>
            <person name="Varghese N."/>
        </authorList>
    </citation>
    <scope>NUCLEOTIDE SEQUENCE [LARGE SCALE GENOMIC DNA]</scope>
</reference>
<dbReference type="InterPro" id="IPR036779">
    <property type="entry name" value="LysM_dom_sf"/>
</dbReference>
<dbReference type="EMBL" id="FAOO01000030">
    <property type="protein sequence ID" value="CUU09151.1"/>
    <property type="molecule type" value="Genomic_DNA"/>
</dbReference>
<dbReference type="Gene3D" id="1.10.287.1490">
    <property type="match status" value="1"/>
</dbReference>
<dbReference type="PANTHER" id="PTHR34700:SF4">
    <property type="entry name" value="PHAGE-LIKE ELEMENT PBSX PROTEIN XKDP"/>
    <property type="match status" value="1"/>
</dbReference>
<dbReference type="InterPro" id="IPR018392">
    <property type="entry name" value="LysM"/>
</dbReference>
<evidence type="ECO:0000313" key="4">
    <source>
        <dbReference type="Proteomes" id="UP000320623"/>
    </source>
</evidence>
<name>A0A0S4NGC0_9BACT</name>
<gene>
    <name evidence="3" type="ORF">JGI1_02275</name>
</gene>
<evidence type="ECO:0000256" key="1">
    <source>
        <dbReference type="SAM" id="Coils"/>
    </source>
</evidence>
<keyword evidence="1" id="KW-0175">Coiled coil</keyword>
<sequence>MKRNLILIFSFLIFVSSIFAQEVKMKYEDWQREMASWTAKRDELRGRLDALNSEIDALKKQLADKDAQIKQVQDDIYALVGTTPEGVNEYRQKVADFERRLNELSRLSNEELYERRAEVENLYNDYQALKSDKRVALSEFYDKVMGFESQVNNLINTVKALVKTKEGQVVVAEAIVKETTYTVGTWKKDRDCLWNIAKKPTIYDNPFLWPKIWIANRDKIKDPDLIYPGWVLKIPPKAELSKEERRAANSYYRKKAEKAAGGM</sequence>
<dbReference type="PANTHER" id="PTHR34700">
    <property type="entry name" value="POTASSIUM BINDING PROTEIN KBP"/>
    <property type="match status" value="1"/>
</dbReference>
<dbReference type="Gene3D" id="3.10.350.10">
    <property type="entry name" value="LysM domain"/>
    <property type="match status" value="1"/>
</dbReference>
<dbReference type="Proteomes" id="UP000320623">
    <property type="component" value="Unassembled WGS sequence"/>
</dbReference>
<dbReference type="AlphaFoldDB" id="A0A0S4NGC0"/>
<dbReference type="Pfam" id="PF14362">
    <property type="entry name" value="DUF4407"/>
    <property type="match status" value="1"/>
</dbReference>
<keyword evidence="4" id="KW-1185">Reference proteome</keyword>
<dbReference type="OrthoDB" id="370541at2"/>
<accession>A0A0S4NGC0</accession>
<evidence type="ECO:0000259" key="2">
    <source>
        <dbReference type="PROSITE" id="PS51782"/>
    </source>
</evidence>
<feature type="domain" description="LysM" evidence="2">
    <location>
        <begin position="179"/>
        <end position="234"/>
    </location>
</feature>
<protein>
    <recommendedName>
        <fullName evidence="2">LysM domain-containing protein</fullName>
    </recommendedName>
</protein>
<dbReference type="InterPro" id="IPR052196">
    <property type="entry name" value="Bact_Kbp"/>
</dbReference>
<dbReference type="RefSeq" id="WP_140945968.1">
    <property type="nucleotide sequence ID" value="NZ_FAOO01000030.1"/>
</dbReference>
<organism evidence="3 4">
    <name type="scientific">Candidatus Thermokryptus mobilis</name>
    <dbReference type="NCBI Taxonomy" id="1643428"/>
    <lineage>
        <taxon>Bacteria</taxon>
        <taxon>Pseudomonadati</taxon>
        <taxon>Candidatus Kryptoniota</taxon>
        <taxon>Candidatus Thermokryptus</taxon>
    </lineage>
</organism>
<dbReference type="SUPFAM" id="SSF57997">
    <property type="entry name" value="Tropomyosin"/>
    <property type="match status" value="1"/>
</dbReference>
<dbReference type="STRING" id="1643428.GCA_001442855_02223"/>
<evidence type="ECO:0000313" key="3">
    <source>
        <dbReference type="EMBL" id="CUU09151.1"/>
    </source>
</evidence>
<feature type="coiled-coil region" evidence="1">
    <location>
        <begin position="20"/>
        <end position="129"/>
    </location>
</feature>
<dbReference type="InterPro" id="IPR025519">
    <property type="entry name" value="DUF4407"/>
</dbReference>
<proteinExistence type="predicted"/>